<evidence type="ECO:0000256" key="6">
    <source>
        <dbReference type="ARBA" id="ARBA00056337"/>
    </source>
</evidence>
<dbReference type="GO" id="GO:0016052">
    <property type="term" value="P:carbohydrate catabolic process"/>
    <property type="evidence" value="ECO:0007669"/>
    <property type="project" value="TreeGrafter"/>
</dbReference>
<dbReference type="InterPro" id="IPR013785">
    <property type="entry name" value="Aldolase_TIM"/>
</dbReference>
<dbReference type="InterPro" id="IPR002915">
    <property type="entry name" value="DeoC/FbaB/LacD_aldolase"/>
</dbReference>
<dbReference type="SMART" id="SM01133">
    <property type="entry name" value="DeoC"/>
    <property type="match status" value="1"/>
</dbReference>
<dbReference type="RefSeq" id="WP_007050637.1">
    <property type="nucleotide sequence ID" value="NZ_CABKNJ010000001.1"/>
</dbReference>
<dbReference type="Pfam" id="PF01791">
    <property type="entry name" value="DeoC"/>
    <property type="match status" value="1"/>
</dbReference>
<organism evidence="8 9">
    <name type="scientific">Anaerofustis stercorihominis</name>
    <dbReference type="NCBI Taxonomy" id="214853"/>
    <lineage>
        <taxon>Bacteria</taxon>
        <taxon>Bacillati</taxon>
        <taxon>Bacillota</taxon>
        <taxon>Clostridia</taxon>
        <taxon>Eubacteriales</taxon>
        <taxon>Eubacteriaceae</taxon>
        <taxon>Anaerofustis</taxon>
    </lineage>
</organism>
<keyword evidence="4 7" id="KW-0704">Schiff base</keyword>
<keyword evidence="2 7" id="KW-0963">Cytoplasm</keyword>
<accession>A0A3E3E2I7</accession>
<dbReference type="NCBIfam" id="TIGR00126">
    <property type="entry name" value="deoC"/>
    <property type="match status" value="1"/>
</dbReference>
<evidence type="ECO:0000256" key="4">
    <source>
        <dbReference type="ARBA" id="ARBA00023270"/>
    </source>
</evidence>
<gene>
    <name evidence="7 8" type="primary">deoC</name>
    <name evidence="8" type="ORF">DW687_00140</name>
</gene>
<evidence type="ECO:0000313" key="8">
    <source>
        <dbReference type="EMBL" id="RGD75767.1"/>
    </source>
</evidence>
<comment type="caution">
    <text evidence="8">The sequence shown here is derived from an EMBL/GenBank/DDBJ whole genome shotgun (WGS) entry which is preliminary data.</text>
</comment>
<protein>
    <recommendedName>
        <fullName evidence="7">Deoxyribose-phosphate aldolase</fullName>
        <shortName evidence="7">DERA</shortName>
        <ecNumber evidence="7">4.1.2.4</ecNumber>
    </recommendedName>
    <alternativeName>
        <fullName evidence="7">2-deoxy-D-ribose 5-phosphate aldolase</fullName>
    </alternativeName>
    <alternativeName>
        <fullName evidence="7">Phosphodeoxyriboaldolase</fullName>
        <shortName evidence="7">Deoxyriboaldolase</shortName>
    </alternativeName>
</protein>
<dbReference type="GeneID" id="98000921"/>
<evidence type="ECO:0000313" key="9">
    <source>
        <dbReference type="Proteomes" id="UP000261212"/>
    </source>
</evidence>
<evidence type="ECO:0000256" key="3">
    <source>
        <dbReference type="ARBA" id="ARBA00023239"/>
    </source>
</evidence>
<dbReference type="PIRSF" id="PIRSF001357">
    <property type="entry name" value="DeoC"/>
    <property type="match status" value="1"/>
</dbReference>
<feature type="active site" description="Schiff-base intermediate with acetaldehyde" evidence="7">
    <location>
        <position position="154"/>
    </location>
</feature>
<dbReference type="Gene3D" id="3.20.20.70">
    <property type="entry name" value="Aldolase class I"/>
    <property type="match status" value="1"/>
</dbReference>
<comment type="function">
    <text evidence="6 7">Catalyzes a reversible aldol reaction between acetaldehyde and D-glyceraldehyde 3-phosphate to generate 2-deoxy-D-ribose 5-phosphate.</text>
</comment>
<dbReference type="CDD" id="cd00959">
    <property type="entry name" value="DeoC"/>
    <property type="match status" value="1"/>
</dbReference>
<proteinExistence type="inferred from homology"/>
<dbReference type="PANTHER" id="PTHR10889">
    <property type="entry name" value="DEOXYRIBOSE-PHOSPHATE ALDOLASE"/>
    <property type="match status" value="1"/>
</dbReference>
<dbReference type="InterPro" id="IPR011343">
    <property type="entry name" value="DeoC"/>
</dbReference>
<comment type="catalytic activity">
    <reaction evidence="5 7">
        <text>2-deoxy-D-ribose 5-phosphate = D-glyceraldehyde 3-phosphate + acetaldehyde</text>
        <dbReference type="Rhea" id="RHEA:12821"/>
        <dbReference type="ChEBI" id="CHEBI:15343"/>
        <dbReference type="ChEBI" id="CHEBI:59776"/>
        <dbReference type="ChEBI" id="CHEBI:62877"/>
        <dbReference type="EC" id="4.1.2.4"/>
    </reaction>
</comment>
<dbReference type="GO" id="GO:0006018">
    <property type="term" value="P:2-deoxyribose 1-phosphate catabolic process"/>
    <property type="evidence" value="ECO:0007669"/>
    <property type="project" value="UniProtKB-UniRule"/>
</dbReference>
<evidence type="ECO:0000256" key="1">
    <source>
        <dbReference type="ARBA" id="ARBA00010936"/>
    </source>
</evidence>
<comment type="similarity">
    <text evidence="1 7">Belongs to the DeoC/FbaB aldolase family. DeoC type 1 subfamily.</text>
</comment>
<dbReference type="FunFam" id="3.20.20.70:FF:000044">
    <property type="entry name" value="Deoxyribose-phosphate aldolase"/>
    <property type="match status" value="1"/>
</dbReference>
<dbReference type="Proteomes" id="UP000261212">
    <property type="component" value="Unassembled WGS sequence"/>
</dbReference>
<comment type="pathway">
    <text evidence="7">Carbohydrate degradation; 2-deoxy-D-ribose 1-phosphate degradation; D-glyceraldehyde 3-phosphate and acetaldehyde from 2-deoxy-alpha-D-ribose 1-phosphate: step 2/2.</text>
</comment>
<sequence>MITKYELARANDHSLLKPQLTYDEVRKGIQFAKEWKCRTVCVTPSRVKMAYEILKGSETAVCACVGFPNGAELTESKVADTQRVYNMGATEVDIVLNVSAMKSGDYDTVYNDVYEVVNASPANIKVILENCLLTKEEIAKASRICSDAGAGFVKTSTGFSSGGATLEDVAIMKENIDTTRVQIKAAGGIANVADAEAFLKAGCSRLGISKTQAMFDEIDAASK</sequence>
<dbReference type="UniPathway" id="UPA00002">
    <property type="reaction ID" value="UER00468"/>
</dbReference>
<dbReference type="EC" id="4.1.2.4" evidence="7"/>
<dbReference type="SUPFAM" id="SSF51569">
    <property type="entry name" value="Aldolase"/>
    <property type="match status" value="1"/>
</dbReference>
<dbReference type="EMBL" id="QUSM01000001">
    <property type="protein sequence ID" value="RGD75767.1"/>
    <property type="molecule type" value="Genomic_DNA"/>
</dbReference>
<keyword evidence="3 7" id="KW-0456">Lyase</keyword>
<evidence type="ECO:0000256" key="7">
    <source>
        <dbReference type="HAMAP-Rule" id="MF_00114"/>
    </source>
</evidence>
<dbReference type="GO" id="GO:0009264">
    <property type="term" value="P:deoxyribonucleotide catabolic process"/>
    <property type="evidence" value="ECO:0007669"/>
    <property type="project" value="UniProtKB-UniRule"/>
</dbReference>
<name>A0A3E3E2I7_9FIRM</name>
<evidence type="ECO:0000256" key="2">
    <source>
        <dbReference type="ARBA" id="ARBA00022490"/>
    </source>
</evidence>
<feature type="active site" description="Proton donor/acceptor" evidence="7">
    <location>
        <position position="93"/>
    </location>
</feature>
<dbReference type="HAMAP" id="MF_00114">
    <property type="entry name" value="DeoC_type1"/>
    <property type="match status" value="1"/>
</dbReference>
<dbReference type="GO" id="GO:0004139">
    <property type="term" value="F:deoxyribose-phosphate aldolase activity"/>
    <property type="evidence" value="ECO:0007669"/>
    <property type="project" value="UniProtKB-UniRule"/>
</dbReference>
<comment type="subcellular location">
    <subcellularLocation>
        <location evidence="7">Cytoplasm</location>
    </subcellularLocation>
</comment>
<feature type="active site" description="Proton donor/acceptor" evidence="7">
    <location>
        <position position="184"/>
    </location>
</feature>
<dbReference type="GO" id="GO:0005737">
    <property type="term" value="C:cytoplasm"/>
    <property type="evidence" value="ECO:0007669"/>
    <property type="project" value="UniProtKB-SubCell"/>
</dbReference>
<evidence type="ECO:0000256" key="5">
    <source>
        <dbReference type="ARBA" id="ARBA00048791"/>
    </source>
</evidence>
<reference evidence="8 9" key="1">
    <citation type="submission" date="2018-08" db="EMBL/GenBank/DDBJ databases">
        <title>A genome reference for cultivated species of the human gut microbiota.</title>
        <authorList>
            <person name="Zou Y."/>
            <person name="Xue W."/>
            <person name="Luo G."/>
        </authorList>
    </citation>
    <scope>NUCLEOTIDE SEQUENCE [LARGE SCALE GENOMIC DNA]</scope>
    <source>
        <strain evidence="8 9">AM25-6</strain>
    </source>
</reference>
<dbReference type="PANTHER" id="PTHR10889:SF1">
    <property type="entry name" value="DEOXYRIBOSE-PHOSPHATE ALDOLASE"/>
    <property type="match status" value="1"/>
</dbReference>
<dbReference type="InterPro" id="IPR028581">
    <property type="entry name" value="DeoC_typeI"/>
</dbReference>
<dbReference type="AlphaFoldDB" id="A0A3E3E2I7"/>